<accession>A0A843UFB4</accession>
<dbReference type="EMBL" id="NMUH01000610">
    <property type="protein sequence ID" value="MQL82121.1"/>
    <property type="molecule type" value="Genomic_DNA"/>
</dbReference>
<evidence type="ECO:0000256" key="1">
    <source>
        <dbReference type="SAM" id="MobiDB-lite"/>
    </source>
</evidence>
<feature type="compositionally biased region" description="Low complexity" evidence="1">
    <location>
        <begin position="10"/>
        <end position="45"/>
    </location>
</feature>
<dbReference type="Pfam" id="PF08284">
    <property type="entry name" value="RVP_2"/>
    <property type="match status" value="1"/>
</dbReference>
<reference evidence="2" key="1">
    <citation type="submission" date="2017-07" db="EMBL/GenBank/DDBJ databases">
        <title>Taro Niue Genome Assembly and Annotation.</title>
        <authorList>
            <person name="Atibalentja N."/>
            <person name="Keating K."/>
            <person name="Fields C.J."/>
        </authorList>
    </citation>
    <scope>NUCLEOTIDE SEQUENCE</scope>
    <source>
        <strain evidence="2">Niue_2</strain>
        <tissue evidence="2">Leaf</tissue>
    </source>
</reference>
<protein>
    <submittedName>
        <fullName evidence="2">Uncharacterized protein</fullName>
    </submittedName>
</protein>
<evidence type="ECO:0000313" key="2">
    <source>
        <dbReference type="EMBL" id="MQL82121.1"/>
    </source>
</evidence>
<sequence>MEQQGESDMPVPGQDPVPGGVVAWAGSSGTSAASTSLSSTRAASRSKGRATSSSAGVGHWDYPGRQFGQFQFALEVQVDDHSWRWSGQAPELPVELRDFDINLGMDWLEAHSGVVDCQQKTVRFEIPRAPVLTFRAVGHASGGVGRAVVIAPAASSGLPLQLYVTLRGRVEELLVAEELWNDHKKPFIFPFSSAASCTNHPLEVDQRTSSTHKVGSGADPVNATARYVAFRGLVETALLSPSECDMHYVAIWLPDLTDMSPSSQPPVAF</sequence>
<organism evidence="2 3">
    <name type="scientific">Colocasia esculenta</name>
    <name type="common">Wild taro</name>
    <name type="synonym">Arum esculentum</name>
    <dbReference type="NCBI Taxonomy" id="4460"/>
    <lineage>
        <taxon>Eukaryota</taxon>
        <taxon>Viridiplantae</taxon>
        <taxon>Streptophyta</taxon>
        <taxon>Embryophyta</taxon>
        <taxon>Tracheophyta</taxon>
        <taxon>Spermatophyta</taxon>
        <taxon>Magnoliopsida</taxon>
        <taxon>Liliopsida</taxon>
        <taxon>Araceae</taxon>
        <taxon>Aroideae</taxon>
        <taxon>Colocasieae</taxon>
        <taxon>Colocasia</taxon>
    </lineage>
</organism>
<name>A0A843UFB4_COLES</name>
<dbReference type="Gene3D" id="2.40.70.10">
    <property type="entry name" value="Acid Proteases"/>
    <property type="match status" value="1"/>
</dbReference>
<dbReference type="AlphaFoldDB" id="A0A843UFB4"/>
<feature type="region of interest" description="Disordered" evidence="1">
    <location>
        <begin position="1"/>
        <end position="58"/>
    </location>
</feature>
<gene>
    <name evidence="2" type="ORF">Taro_014582</name>
</gene>
<proteinExistence type="predicted"/>
<dbReference type="InterPro" id="IPR021109">
    <property type="entry name" value="Peptidase_aspartic_dom_sf"/>
</dbReference>
<keyword evidence="3" id="KW-1185">Reference proteome</keyword>
<comment type="caution">
    <text evidence="2">The sequence shown here is derived from an EMBL/GenBank/DDBJ whole genome shotgun (WGS) entry which is preliminary data.</text>
</comment>
<dbReference type="Proteomes" id="UP000652761">
    <property type="component" value="Unassembled WGS sequence"/>
</dbReference>
<evidence type="ECO:0000313" key="3">
    <source>
        <dbReference type="Proteomes" id="UP000652761"/>
    </source>
</evidence>